<dbReference type="EMBL" id="MG257765">
    <property type="protein sequence ID" value="QDH52419.1"/>
    <property type="molecule type" value="Genomic_DNA"/>
</dbReference>
<evidence type="ECO:0000313" key="12">
    <source>
        <dbReference type="EMBL" id="QDH52419.1"/>
    </source>
</evidence>
<keyword evidence="5 9" id="KW-0812">Transmembrane</keyword>
<dbReference type="GO" id="GO:0003954">
    <property type="term" value="F:NADH dehydrogenase activity"/>
    <property type="evidence" value="ECO:0007669"/>
    <property type="project" value="TreeGrafter"/>
</dbReference>
<gene>
    <name evidence="12" type="primary">ND5</name>
</gene>
<comment type="function">
    <text evidence="1">Core subunit of the mitochondrial membrane respiratory chain NADH dehydrogenase (Complex I) that is believed to belong to the minimal assembly required for catalysis. Complex I functions in the transfer of electrons from NADH to the respiratory chain. The immediate electron acceptor for the enzyme is believed to be ubiquinone.</text>
</comment>
<feature type="transmembrane region" description="Helical" evidence="9">
    <location>
        <begin position="90"/>
        <end position="108"/>
    </location>
</feature>
<evidence type="ECO:0000256" key="5">
    <source>
        <dbReference type="ARBA" id="ARBA00022692"/>
    </source>
</evidence>
<dbReference type="PANTHER" id="PTHR42829:SF2">
    <property type="entry name" value="NADH-UBIQUINONE OXIDOREDUCTASE CHAIN 5"/>
    <property type="match status" value="1"/>
</dbReference>
<feature type="transmembrane region" description="Helical" evidence="9">
    <location>
        <begin position="524"/>
        <end position="543"/>
    </location>
</feature>
<protein>
    <recommendedName>
        <fullName evidence="4 9">NADH-ubiquinone oxidoreductase chain 5</fullName>
        <ecNumber evidence="3 9">7.1.1.2</ecNumber>
    </recommendedName>
</protein>
<feature type="transmembrane region" description="Helical" evidence="9">
    <location>
        <begin position="176"/>
        <end position="197"/>
    </location>
</feature>
<feature type="transmembrane region" description="Helical" evidence="9">
    <location>
        <begin position="246"/>
        <end position="264"/>
    </location>
</feature>
<feature type="transmembrane region" description="Helical" evidence="9">
    <location>
        <begin position="494"/>
        <end position="512"/>
    </location>
</feature>
<comment type="function">
    <text evidence="9">Core subunit of the mitochondrial membrane respiratory chain NADH dehydrogenase (Complex I) which catalyzes electron transfer from NADH through the respiratory chain, using ubiquinone as an electron acceptor. Essential for the catalytic activity and assembly of complex I.</text>
</comment>
<evidence type="ECO:0000256" key="8">
    <source>
        <dbReference type="ARBA" id="ARBA00049551"/>
    </source>
</evidence>
<dbReference type="GO" id="GO:0015990">
    <property type="term" value="P:electron transport coupled proton transport"/>
    <property type="evidence" value="ECO:0007669"/>
    <property type="project" value="TreeGrafter"/>
</dbReference>
<evidence type="ECO:0000256" key="2">
    <source>
        <dbReference type="ARBA" id="ARBA00004141"/>
    </source>
</evidence>
<evidence type="ECO:0000256" key="7">
    <source>
        <dbReference type="ARBA" id="ARBA00023136"/>
    </source>
</evidence>
<evidence type="ECO:0000256" key="4">
    <source>
        <dbReference type="ARBA" id="ARBA00021096"/>
    </source>
</evidence>
<comment type="catalytic activity">
    <reaction evidence="8 9">
        <text>a ubiquinone + NADH + 5 H(+)(in) = a ubiquinol + NAD(+) + 4 H(+)(out)</text>
        <dbReference type="Rhea" id="RHEA:29091"/>
        <dbReference type="Rhea" id="RHEA-COMP:9565"/>
        <dbReference type="Rhea" id="RHEA-COMP:9566"/>
        <dbReference type="ChEBI" id="CHEBI:15378"/>
        <dbReference type="ChEBI" id="CHEBI:16389"/>
        <dbReference type="ChEBI" id="CHEBI:17976"/>
        <dbReference type="ChEBI" id="CHEBI:57540"/>
        <dbReference type="ChEBI" id="CHEBI:57945"/>
        <dbReference type="EC" id="7.1.1.2"/>
    </reaction>
</comment>
<feature type="transmembrane region" description="Helical" evidence="9">
    <location>
        <begin position="382"/>
        <end position="402"/>
    </location>
</feature>
<geneLocation type="mitochondrion" evidence="12"/>
<reference evidence="12" key="1">
    <citation type="journal article" date="2019" name="Nucleic Acids Res.">
        <title>Coding palindromes in mitochondrial genes of Nematomorpha.</title>
        <authorList>
            <person name="Mikhailov K.V."/>
            <person name="Efeykin B.D."/>
            <person name="Panchin A.Y."/>
            <person name="Knorre D.A."/>
            <person name="Logacheva M.D."/>
            <person name="Penin A.A."/>
            <person name="Muntyan M.S."/>
            <person name="Nikitin M.A."/>
            <person name="Popova O.V."/>
            <person name="Zanegina O.N."/>
            <person name="Vyssokikh M.Y."/>
            <person name="Spiridonov S.E."/>
            <person name="Aleoshin V.V."/>
            <person name="Panchin Y.V."/>
        </authorList>
    </citation>
    <scope>NUCLEOTIDE SEQUENCE</scope>
</reference>
<feature type="domain" description="NADH-Ubiquinone oxidoreductase (complex I) chain 5 N-terminal" evidence="11">
    <location>
        <begin position="46"/>
        <end position="87"/>
    </location>
</feature>
<dbReference type="AlphaFoldDB" id="A0A514ABY3"/>
<feature type="transmembrane region" description="Helical" evidence="9">
    <location>
        <begin position="114"/>
        <end position="133"/>
    </location>
</feature>
<dbReference type="RefSeq" id="YP_009679960.1">
    <property type="nucleotide sequence ID" value="NC_044095.1"/>
</dbReference>
<feature type="transmembrane region" description="Helical" evidence="9">
    <location>
        <begin position="145"/>
        <end position="164"/>
    </location>
</feature>
<dbReference type="PANTHER" id="PTHR42829">
    <property type="entry name" value="NADH-UBIQUINONE OXIDOREDUCTASE CHAIN 5"/>
    <property type="match status" value="1"/>
</dbReference>
<dbReference type="GO" id="GO:0016020">
    <property type="term" value="C:membrane"/>
    <property type="evidence" value="ECO:0007669"/>
    <property type="project" value="UniProtKB-SubCell"/>
</dbReference>
<dbReference type="Pfam" id="PF00662">
    <property type="entry name" value="Proton_antipo_N"/>
    <property type="match status" value="1"/>
</dbReference>
<dbReference type="GeneID" id="41041527"/>
<feature type="transmembrane region" description="Helical" evidence="9">
    <location>
        <begin position="458"/>
        <end position="482"/>
    </location>
</feature>
<feature type="transmembrane region" description="Helical" evidence="9">
    <location>
        <begin position="423"/>
        <end position="446"/>
    </location>
</feature>
<keyword evidence="9" id="KW-0813">Transport</keyword>
<feature type="transmembrane region" description="Helical" evidence="9">
    <location>
        <begin position="563"/>
        <end position="581"/>
    </location>
</feature>
<evidence type="ECO:0000256" key="9">
    <source>
        <dbReference type="RuleBase" id="RU003404"/>
    </source>
</evidence>
<evidence type="ECO:0000256" key="6">
    <source>
        <dbReference type="ARBA" id="ARBA00022989"/>
    </source>
</evidence>
<sequence>MNKKMKSGVFKNKLLVCMVMMFIFMTMQTNIMTSLSTKLSYNLIMLKNMSFEFDFLFDPFSVSFIFILTLISLNVLVYSFYYMLEDVNKLFYYMMFNLFIVSMIFMVITPSMVILILGWDGLGLTSFLLIMFYQNHSSMMKATMTLSINRIGDVMIILSMFFLSPNNIDMISNINMSTALNPILITAFNMTLLAAFVKSAQLPWSGWLLAAMAAPTPISSLVHSSTLVCAGVILTLRVLEWTNEEMGVGAAMWLLAASLFISSLSAWKEKDIKKIIALSTMNQMSLLLILAVNKLFYLCLTHLMSHAIFKSNLFMSAGSVFHSNMNSQETRMNPINSSKLTSQSSFLSSWSLMAFPCSMGFFSKEHSLMESSSMFYHNSYFLMWAMIFLSMFLTVGYSFRILKSMNFEESSPISKFMDTHYNWSLSIPLMILGVGSIIMFNLINIFSSSWEMFMWNPMSNYFVIFAPMISGFLSAMFVEGCLPRQMLPMEILKSLFPNLMGFSILCLSFFSLKSMMNMGWKILWGWEMGISGFLSAMFVEGDILKSSTNIADSNPMSLGNSDFSISILFVIVLMLTMTWNLL</sequence>
<feature type="transmembrane region" description="Helical" evidence="9">
    <location>
        <begin position="276"/>
        <end position="297"/>
    </location>
</feature>
<dbReference type="GO" id="GO:0042773">
    <property type="term" value="P:ATP synthesis coupled electron transport"/>
    <property type="evidence" value="ECO:0007669"/>
    <property type="project" value="InterPro"/>
</dbReference>
<dbReference type="InterPro" id="IPR001516">
    <property type="entry name" value="Proton_antipo_N"/>
</dbReference>
<evidence type="ECO:0000256" key="3">
    <source>
        <dbReference type="ARBA" id="ARBA00012944"/>
    </source>
</evidence>
<keyword evidence="7 9" id="KW-0472">Membrane</keyword>
<keyword evidence="6 9" id="KW-1133">Transmembrane helix</keyword>
<proteinExistence type="inferred from homology"/>
<dbReference type="PRINTS" id="PR01434">
    <property type="entry name" value="NADHDHGNASE5"/>
</dbReference>
<comment type="subcellular location">
    <subcellularLocation>
        <location evidence="2">Membrane</location>
        <topology evidence="2">Multi-pass membrane protein</topology>
    </subcellularLocation>
</comment>
<keyword evidence="9" id="KW-0830">Ubiquinone</keyword>
<evidence type="ECO:0000259" key="10">
    <source>
        <dbReference type="Pfam" id="PF00361"/>
    </source>
</evidence>
<feature type="transmembrane region" description="Helical" evidence="9">
    <location>
        <begin position="209"/>
        <end position="234"/>
    </location>
</feature>
<dbReference type="InterPro" id="IPR001750">
    <property type="entry name" value="ND/Mrp_TM"/>
</dbReference>
<feature type="transmembrane region" description="Helical" evidence="9">
    <location>
        <begin position="60"/>
        <end position="83"/>
    </location>
</feature>
<keyword evidence="9 12" id="KW-0496">Mitochondrion</keyword>
<name>A0A514ABY3_9BILA</name>
<dbReference type="Pfam" id="PF00361">
    <property type="entry name" value="Proton_antipo_M"/>
    <property type="match status" value="1"/>
</dbReference>
<dbReference type="GO" id="GO:0008137">
    <property type="term" value="F:NADH dehydrogenase (ubiquinone) activity"/>
    <property type="evidence" value="ECO:0007669"/>
    <property type="project" value="UniProtKB-EC"/>
</dbReference>
<comment type="similarity">
    <text evidence="9">Belongs to the complex I subunit 5 family.</text>
</comment>
<accession>A0A514ABY3</accession>
<evidence type="ECO:0000256" key="1">
    <source>
        <dbReference type="ARBA" id="ARBA00003257"/>
    </source>
</evidence>
<organism evidence="12">
    <name type="scientific">Gordionus alpestris</name>
    <dbReference type="NCBI Taxonomy" id="1137640"/>
    <lineage>
        <taxon>Eukaryota</taxon>
        <taxon>Metazoa</taxon>
        <taxon>Ecdysozoa</taxon>
        <taxon>Nematomorpha</taxon>
        <taxon>Gordioida</taxon>
        <taxon>Chordodea</taxon>
        <taxon>Chordodoidea</taxon>
        <taxon>Parachordodidae</taxon>
        <taxon>Gordionus</taxon>
    </lineage>
</organism>
<feature type="domain" description="NADH:quinone oxidoreductase/Mrp antiporter transmembrane" evidence="10">
    <location>
        <begin position="111"/>
        <end position="391"/>
    </location>
</feature>
<dbReference type="CTD" id="4540"/>
<evidence type="ECO:0000259" key="11">
    <source>
        <dbReference type="Pfam" id="PF00662"/>
    </source>
</evidence>
<dbReference type="EC" id="7.1.1.2" evidence="3 9"/>
<keyword evidence="9" id="KW-0520">NAD</keyword>
<dbReference type="InterPro" id="IPR003945">
    <property type="entry name" value="NU5C-like"/>
</dbReference>